<organism evidence="1 2">
    <name type="scientific">Streptantibioticus ferralitis</name>
    <dbReference type="NCBI Taxonomy" id="236510"/>
    <lineage>
        <taxon>Bacteria</taxon>
        <taxon>Bacillati</taxon>
        <taxon>Actinomycetota</taxon>
        <taxon>Actinomycetes</taxon>
        <taxon>Kitasatosporales</taxon>
        <taxon>Streptomycetaceae</taxon>
        <taxon>Streptantibioticus</taxon>
    </lineage>
</organism>
<protein>
    <submittedName>
        <fullName evidence="1">Restriction endonuclease</fullName>
    </submittedName>
</protein>
<evidence type="ECO:0000313" key="2">
    <source>
        <dbReference type="Proteomes" id="UP001220022"/>
    </source>
</evidence>
<sequence length="370" mass="40715">MVRVEQGRRAGLWRVSGRRLVGAARIHGMEVRIAPKTPISRLLFLLGYAAAPGRWWPEAVDAAEREGLLAAVAYAFVRATERAMRYGPLQGYRSVEDTLPLIRGRIRPSDQVRRHFGQTFPVEVSFEEFTEDIPENRILLAAARGLLALPDVPVACRRGLRRIVTTLADVTEADIGATPPPWVPGVHNVQFHSAVRLGELVLRGASYDLDSRGPMRVDGLLLNMEKVFEDFVAGALTEALRPFGGTTHIQDRRHFLDQRNRIQLLPDVVWCRNDGRPAGVADAKYKLEKVSGYPNVDLYQMSSYCLGLGLDRGHLVYAAGETPAIRHVIRNAGIELIQHAVPLAAEPPELLAAIGAIAADIASAAPREDV</sequence>
<dbReference type="Pfam" id="PF10117">
    <property type="entry name" value="McrBC"/>
    <property type="match status" value="1"/>
</dbReference>
<gene>
    <name evidence="1" type="ORF">P2L57_22040</name>
</gene>
<dbReference type="EMBL" id="JARHTQ010000014">
    <property type="protein sequence ID" value="MDF2258300.1"/>
    <property type="molecule type" value="Genomic_DNA"/>
</dbReference>
<dbReference type="Proteomes" id="UP001220022">
    <property type="component" value="Unassembled WGS sequence"/>
</dbReference>
<dbReference type="PANTHER" id="PTHR38733:SF1">
    <property type="entry name" value="TYPE IV METHYL-DIRECTED RESTRICTION ENZYME ECOKMCRBC"/>
    <property type="match status" value="1"/>
</dbReference>
<dbReference type="RefSeq" id="WP_275817191.1">
    <property type="nucleotide sequence ID" value="NZ_BAAANM010000038.1"/>
</dbReference>
<reference evidence="1 2" key="1">
    <citation type="submission" date="2023-03" db="EMBL/GenBank/DDBJ databases">
        <title>Draft genome sequence of type strain Streptomyces ferralitis JCM 14344.</title>
        <authorList>
            <person name="Klaysubun C."/>
            <person name="Duangmal K."/>
        </authorList>
    </citation>
    <scope>NUCLEOTIDE SEQUENCE [LARGE SCALE GENOMIC DNA]</scope>
    <source>
        <strain evidence="1 2">JCM 14344</strain>
    </source>
</reference>
<name>A0ABT5Z5F8_9ACTN</name>
<dbReference type="GO" id="GO:0004519">
    <property type="term" value="F:endonuclease activity"/>
    <property type="evidence" value="ECO:0007669"/>
    <property type="project" value="UniProtKB-KW"/>
</dbReference>
<evidence type="ECO:0000313" key="1">
    <source>
        <dbReference type="EMBL" id="MDF2258300.1"/>
    </source>
</evidence>
<keyword evidence="1" id="KW-0540">Nuclease</keyword>
<dbReference type="InterPro" id="IPR019292">
    <property type="entry name" value="McrC"/>
</dbReference>
<proteinExistence type="predicted"/>
<keyword evidence="1" id="KW-0378">Hydrolase</keyword>
<keyword evidence="2" id="KW-1185">Reference proteome</keyword>
<accession>A0ABT5Z5F8</accession>
<keyword evidence="1" id="KW-0255">Endonuclease</keyword>
<comment type="caution">
    <text evidence="1">The sequence shown here is derived from an EMBL/GenBank/DDBJ whole genome shotgun (WGS) entry which is preliminary data.</text>
</comment>
<dbReference type="PANTHER" id="PTHR38733">
    <property type="entry name" value="PROTEIN MCRC"/>
    <property type="match status" value="1"/>
</dbReference>